<dbReference type="PANTHER" id="PTHR10537">
    <property type="entry name" value="DNA PRIMASE LARGE SUBUNIT"/>
    <property type="match status" value="1"/>
</dbReference>
<dbReference type="InterPro" id="IPR007238">
    <property type="entry name" value="DNA_primase_lsu_euk/arc"/>
</dbReference>
<dbReference type="GO" id="GO:0006269">
    <property type="term" value="P:DNA replication, synthesis of primer"/>
    <property type="evidence" value="ECO:0007669"/>
    <property type="project" value="UniProtKB-KW"/>
</dbReference>
<evidence type="ECO:0000313" key="9">
    <source>
        <dbReference type="EMBL" id="TBU01090.1"/>
    </source>
</evidence>
<keyword evidence="2" id="KW-0004">4Fe-4S</keyword>
<dbReference type="VEuPathDB" id="MicrosporidiaDB:CWI36_1442p0010"/>
<dbReference type="GO" id="GO:0006270">
    <property type="term" value="P:DNA replication initiation"/>
    <property type="evidence" value="ECO:0007669"/>
    <property type="project" value="TreeGrafter"/>
</dbReference>
<organism evidence="9 10">
    <name type="scientific">Hamiltosporidium magnivora</name>
    <dbReference type="NCBI Taxonomy" id="148818"/>
    <lineage>
        <taxon>Eukaryota</taxon>
        <taxon>Fungi</taxon>
        <taxon>Fungi incertae sedis</taxon>
        <taxon>Microsporidia</taxon>
        <taxon>Dubosqiidae</taxon>
        <taxon>Hamiltosporidium</taxon>
    </lineage>
</organism>
<dbReference type="VEuPathDB" id="MicrosporidiaDB:CWI39_0196p0030"/>
<accession>A0A4Q9L3J4</accession>
<dbReference type="Pfam" id="PF04104">
    <property type="entry name" value="DNA_primase_lrg"/>
    <property type="match status" value="1"/>
</dbReference>
<dbReference type="Gene3D" id="1.20.930.80">
    <property type="match status" value="1"/>
</dbReference>
<evidence type="ECO:0000256" key="1">
    <source>
        <dbReference type="ARBA" id="ARBA00001966"/>
    </source>
</evidence>
<evidence type="ECO:0000256" key="5">
    <source>
        <dbReference type="ARBA" id="ARBA00022723"/>
    </source>
</evidence>
<evidence type="ECO:0000256" key="7">
    <source>
        <dbReference type="ARBA" id="ARBA00023014"/>
    </source>
</evidence>
<protein>
    <submittedName>
        <fullName evidence="9">Large subunit of DNA primase</fullName>
    </submittedName>
</protein>
<keyword evidence="3" id="KW-0639">Primosome</keyword>
<reference evidence="9 10" key="1">
    <citation type="submission" date="2017-12" db="EMBL/GenBank/DDBJ databases">
        <authorList>
            <person name="Pombert J.-F."/>
            <person name="Haag K.L."/>
            <person name="Ebert D."/>
        </authorList>
    </citation>
    <scope>NUCLEOTIDE SEQUENCE [LARGE SCALE GENOMIC DNA]</scope>
    <source>
        <strain evidence="9">BE-OM-2</strain>
    </source>
</reference>
<dbReference type="Proteomes" id="UP000291404">
    <property type="component" value="Unassembled WGS sequence"/>
</dbReference>
<dbReference type="GO" id="GO:0005658">
    <property type="term" value="C:alpha DNA polymerase:primase complex"/>
    <property type="evidence" value="ECO:0007669"/>
    <property type="project" value="TreeGrafter"/>
</dbReference>
<comment type="caution">
    <text evidence="9">The sequence shown here is derived from an EMBL/GenBank/DDBJ whole genome shotgun (WGS) entry which is preliminary data.</text>
</comment>
<name>A0A4Q9L3J4_9MICR</name>
<evidence type="ECO:0000313" key="10">
    <source>
        <dbReference type="Proteomes" id="UP000291404"/>
    </source>
</evidence>
<dbReference type="GO" id="GO:0046872">
    <property type="term" value="F:metal ion binding"/>
    <property type="evidence" value="ECO:0007669"/>
    <property type="project" value="UniProtKB-KW"/>
</dbReference>
<evidence type="ECO:0000256" key="6">
    <source>
        <dbReference type="ARBA" id="ARBA00023004"/>
    </source>
</evidence>
<proteinExistence type="predicted"/>
<comment type="cofactor">
    <cofactor evidence="1">
        <name>[4Fe-4S] cluster</name>
        <dbReference type="ChEBI" id="CHEBI:49883"/>
    </cofactor>
</comment>
<evidence type="ECO:0000256" key="4">
    <source>
        <dbReference type="ARBA" id="ARBA00022705"/>
    </source>
</evidence>
<gene>
    <name evidence="9" type="ORF">CWI36_1442p0010</name>
</gene>
<dbReference type="AlphaFoldDB" id="A0A4Q9L3J4"/>
<dbReference type="STRING" id="148818.A0A4Q9L3J4"/>
<keyword evidence="7" id="KW-0411">Iron-sulfur</keyword>
<dbReference type="EMBL" id="PITI01001442">
    <property type="protein sequence ID" value="TBU01090.1"/>
    <property type="molecule type" value="Genomic_DNA"/>
</dbReference>
<keyword evidence="4" id="KW-0235">DNA replication</keyword>
<evidence type="ECO:0000256" key="2">
    <source>
        <dbReference type="ARBA" id="ARBA00022485"/>
    </source>
</evidence>
<dbReference type="GO" id="GO:0051539">
    <property type="term" value="F:4 iron, 4 sulfur cluster binding"/>
    <property type="evidence" value="ECO:0007669"/>
    <property type="project" value="UniProtKB-KW"/>
</dbReference>
<dbReference type="Pfam" id="PF26466">
    <property type="entry name" value="DNA_primase_lrg_N"/>
    <property type="match status" value="1"/>
</dbReference>
<keyword evidence="5" id="KW-0479">Metal-binding</keyword>
<evidence type="ECO:0000256" key="3">
    <source>
        <dbReference type="ARBA" id="ARBA00022515"/>
    </source>
</evidence>
<keyword evidence="10" id="KW-1185">Reference proteome</keyword>
<dbReference type="PANTHER" id="PTHR10537:SF3">
    <property type="entry name" value="DNA PRIMASE LARGE SUBUNIT"/>
    <property type="match status" value="1"/>
</dbReference>
<dbReference type="InterPro" id="IPR058560">
    <property type="entry name" value="DNA_primase_C"/>
</dbReference>
<keyword evidence="6" id="KW-0408">Iron</keyword>
<sequence>MKRIKNIETPFILNFYTSLNVKTLNFNDFNDFVTKRLKTLRRIESSLTDLRLLDIKDAMEDNLSHFLCRLVCSQAMWSLIWFVNHETKLFELKIQSLNDNQITDFFFNKFILHLKNLQTNGEILQINKNSELSDQKITEIRVPRNGKIYFSKIHDLIANRRVDIIKGYTDLNIDTIKSFMVNEFRNFLEYKMNSLYLQMLREPDERFFHIFKLHFVQPNPVISEFSSLKENETFFPPCMFGIMKRLTSTKHLKYNDRQSLILFLKGIGMPVEKTIEFLRNSFNLDNEVFNKEYLYSIRHNYGLEGKRANYPPYTCSKMGSLCNNNSVGCPFLGDKTYVKDFLNIKNINLDLEDLIKSHPGQKACSKILNVLIEQEAEPLITSPVNFYNLFKNKNNKNVE</sequence>
<feature type="domain" description="DNA primase large subunit C-terminal" evidence="8">
    <location>
        <begin position="231"/>
        <end position="387"/>
    </location>
</feature>
<evidence type="ECO:0000259" key="8">
    <source>
        <dbReference type="Pfam" id="PF04104"/>
    </source>
</evidence>